<dbReference type="GO" id="GO:0005524">
    <property type="term" value="F:ATP binding"/>
    <property type="evidence" value="ECO:0007669"/>
    <property type="project" value="UniProtKB-KW"/>
</dbReference>
<keyword evidence="6" id="KW-0067">ATP-binding</keyword>
<gene>
    <name evidence="10" type="ORF">DTL3_0450</name>
</gene>
<dbReference type="PROSITE" id="PS00211">
    <property type="entry name" value="ABC_TRANSPORTER_1"/>
    <property type="match status" value="1"/>
</dbReference>
<dbReference type="Gene3D" id="3.40.50.300">
    <property type="entry name" value="P-loop containing nucleotide triphosphate hydrolases"/>
    <property type="match status" value="1"/>
</dbReference>
<evidence type="ECO:0000256" key="7">
    <source>
        <dbReference type="ARBA" id="ARBA00022967"/>
    </source>
</evidence>
<dbReference type="InterPro" id="IPR003593">
    <property type="entry name" value="AAA+_ATPase"/>
</dbReference>
<keyword evidence="8" id="KW-0472">Membrane</keyword>
<reference evidence="11" key="1">
    <citation type="submission" date="2014-11" db="EMBL/GenBank/DDBJ databases">
        <authorList>
            <person name="Wibberg D."/>
        </authorList>
    </citation>
    <scope>NUCLEOTIDE SEQUENCE [LARGE SCALE GENOMIC DNA]</scope>
    <source>
        <strain evidence="11">L3</strain>
    </source>
</reference>
<evidence type="ECO:0000313" key="11">
    <source>
        <dbReference type="Proteomes" id="UP000032809"/>
    </source>
</evidence>
<proteinExistence type="inferred from homology"/>
<dbReference type="SUPFAM" id="SSF52540">
    <property type="entry name" value="P-loop containing nucleoside triphosphate hydrolases"/>
    <property type="match status" value="1"/>
</dbReference>
<evidence type="ECO:0000256" key="1">
    <source>
        <dbReference type="ARBA" id="ARBA00004236"/>
    </source>
</evidence>
<comment type="subcellular location">
    <subcellularLocation>
        <location evidence="1">Cell membrane</location>
    </subcellularLocation>
</comment>
<dbReference type="FunFam" id="3.40.50.300:FF:000589">
    <property type="entry name" value="ABC transporter, ATP-binding subunit"/>
    <property type="match status" value="1"/>
</dbReference>
<dbReference type="InterPro" id="IPR027417">
    <property type="entry name" value="P-loop_NTPase"/>
</dbReference>
<evidence type="ECO:0000256" key="6">
    <source>
        <dbReference type="ARBA" id="ARBA00022840"/>
    </source>
</evidence>
<evidence type="ECO:0000313" key="10">
    <source>
        <dbReference type="EMBL" id="CEP77776.1"/>
    </source>
</evidence>
<comment type="similarity">
    <text evidence="2">Belongs to the ABC transporter superfamily.</text>
</comment>
<dbReference type="STRING" id="1006576.DTL3_0450"/>
<evidence type="ECO:0000256" key="8">
    <source>
        <dbReference type="ARBA" id="ARBA00023136"/>
    </source>
</evidence>
<dbReference type="Pfam" id="PF00005">
    <property type="entry name" value="ABC_tran"/>
    <property type="match status" value="1"/>
</dbReference>
<evidence type="ECO:0000256" key="4">
    <source>
        <dbReference type="ARBA" id="ARBA00022475"/>
    </source>
</evidence>
<dbReference type="KEGG" id="dtn:DTL3_0450"/>
<dbReference type="HOGENOM" id="CLU_000604_1_2_0"/>
<dbReference type="CDD" id="cd03263">
    <property type="entry name" value="ABC_subfamily_A"/>
    <property type="match status" value="1"/>
</dbReference>
<keyword evidence="5" id="KW-0547">Nucleotide-binding</keyword>
<keyword evidence="7" id="KW-1278">Translocase</keyword>
<dbReference type="Proteomes" id="UP000032809">
    <property type="component" value="Chromosome I"/>
</dbReference>
<dbReference type="InterPro" id="IPR017871">
    <property type="entry name" value="ABC_transporter-like_CS"/>
</dbReference>
<name>A0A0C7NIP5_DEFTU</name>
<keyword evidence="11" id="KW-1185">Reference proteome</keyword>
<evidence type="ECO:0000256" key="2">
    <source>
        <dbReference type="ARBA" id="ARBA00005417"/>
    </source>
</evidence>
<evidence type="ECO:0000256" key="5">
    <source>
        <dbReference type="ARBA" id="ARBA00022741"/>
    </source>
</evidence>
<sequence length="309" mass="35304">MEEVVVKVNNLKKQYKDVKAVDDVSFYVKKKEIVAILGPNGAGKTTTLEILEGLRKRDEGEIYYFGEKVDQIDSNIKEKIGVQLQSTVFFQNLTVIETLRAFAGLYQKSLEVEKVLTDFNLEEKKRSRISKLSGGQLQRLALATAVINDPEILFLDEPTTGLDPQARRNTWQIISNLRNSGKTIILTTHYMEEAEFLADRVYIFDQGKIIAEGSVSELVNSLGMNSIISFKINSNGNFDDISEKLFDEIDLKVSKNENFYRIETVDLENALLKIFEEARMKKFDISDMIIRKPNLEDVFLKLTGKRLRD</sequence>
<organism evidence="10 11">
    <name type="scientific">Defluviitoga tunisiensis</name>
    <dbReference type="NCBI Taxonomy" id="1006576"/>
    <lineage>
        <taxon>Bacteria</taxon>
        <taxon>Thermotogati</taxon>
        <taxon>Thermotogota</taxon>
        <taxon>Thermotogae</taxon>
        <taxon>Petrotogales</taxon>
        <taxon>Petrotogaceae</taxon>
        <taxon>Defluviitoga</taxon>
    </lineage>
</organism>
<dbReference type="EMBL" id="LN824141">
    <property type="protein sequence ID" value="CEP77776.1"/>
    <property type="molecule type" value="Genomic_DNA"/>
</dbReference>
<dbReference type="PANTHER" id="PTHR42711:SF5">
    <property type="entry name" value="ABC TRANSPORTER ATP-BINDING PROTEIN NATA"/>
    <property type="match status" value="1"/>
</dbReference>
<evidence type="ECO:0000256" key="3">
    <source>
        <dbReference type="ARBA" id="ARBA00022448"/>
    </source>
</evidence>
<dbReference type="GO" id="GO:0016887">
    <property type="term" value="F:ATP hydrolysis activity"/>
    <property type="evidence" value="ECO:0007669"/>
    <property type="project" value="InterPro"/>
</dbReference>
<dbReference type="PROSITE" id="PS50893">
    <property type="entry name" value="ABC_TRANSPORTER_2"/>
    <property type="match status" value="1"/>
</dbReference>
<dbReference type="GO" id="GO:0005886">
    <property type="term" value="C:plasma membrane"/>
    <property type="evidence" value="ECO:0007669"/>
    <property type="project" value="UniProtKB-SubCell"/>
</dbReference>
<dbReference type="PATRIC" id="fig|1006576.9.peg.445"/>
<dbReference type="RefSeq" id="WP_045087341.1">
    <property type="nucleotide sequence ID" value="NZ_LN824141.1"/>
</dbReference>
<evidence type="ECO:0000259" key="9">
    <source>
        <dbReference type="PROSITE" id="PS50893"/>
    </source>
</evidence>
<dbReference type="InterPro" id="IPR050763">
    <property type="entry name" value="ABC_transporter_ATP-binding"/>
</dbReference>
<dbReference type="SMART" id="SM00382">
    <property type="entry name" value="AAA"/>
    <property type="match status" value="1"/>
</dbReference>
<dbReference type="InterPro" id="IPR003439">
    <property type="entry name" value="ABC_transporter-like_ATP-bd"/>
</dbReference>
<keyword evidence="3" id="KW-0813">Transport</keyword>
<dbReference type="OrthoDB" id="9804819at2"/>
<dbReference type="PANTHER" id="PTHR42711">
    <property type="entry name" value="ABC TRANSPORTER ATP-BINDING PROTEIN"/>
    <property type="match status" value="1"/>
</dbReference>
<protein>
    <submittedName>
        <fullName evidence="10">ABC transporter-like protein</fullName>
    </submittedName>
</protein>
<keyword evidence="4" id="KW-1003">Cell membrane</keyword>
<dbReference type="AlphaFoldDB" id="A0A0C7NIP5"/>
<accession>A0A0C7NIP5</accession>
<feature type="domain" description="ABC transporter" evidence="9">
    <location>
        <begin position="6"/>
        <end position="231"/>
    </location>
</feature>